<protein>
    <submittedName>
        <fullName evidence="2">Uncharacterized protein</fullName>
    </submittedName>
</protein>
<proteinExistence type="predicted"/>
<keyword evidence="1" id="KW-1133">Transmembrane helix</keyword>
<feature type="transmembrane region" description="Helical" evidence="1">
    <location>
        <begin position="39"/>
        <end position="60"/>
    </location>
</feature>
<name>X1FZV9_9ZZZZ</name>
<dbReference type="AlphaFoldDB" id="X1FZV9"/>
<gene>
    <name evidence="2" type="ORF">S03H2_33853</name>
</gene>
<accession>X1FZV9</accession>
<dbReference type="EMBL" id="BARU01020631">
    <property type="protein sequence ID" value="GAH51191.1"/>
    <property type="molecule type" value="Genomic_DNA"/>
</dbReference>
<comment type="caution">
    <text evidence="2">The sequence shown here is derived from an EMBL/GenBank/DDBJ whole genome shotgun (WGS) entry which is preliminary data.</text>
</comment>
<keyword evidence="1" id="KW-0472">Membrane</keyword>
<keyword evidence="1" id="KW-0812">Transmembrane</keyword>
<sequence length="66" mass="6920">MVNVLRLIASIILTGVSFFLVFLSVIFGITLGYAFSTPVMGTVIGILCLGLGTVGILLMIDAIKSD</sequence>
<evidence type="ECO:0000313" key="2">
    <source>
        <dbReference type="EMBL" id="GAH51191.1"/>
    </source>
</evidence>
<feature type="transmembrane region" description="Helical" evidence="1">
    <location>
        <begin position="7"/>
        <end position="33"/>
    </location>
</feature>
<evidence type="ECO:0000256" key="1">
    <source>
        <dbReference type="SAM" id="Phobius"/>
    </source>
</evidence>
<reference evidence="2" key="1">
    <citation type="journal article" date="2014" name="Front. Microbiol.">
        <title>High frequency of phylogenetically diverse reductive dehalogenase-homologous genes in deep subseafloor sedimentary metagenomes.</title>
        <authorList>
            <person name="Kawai M."/>
            <person name="Futagami T."/>
            <person name="Toyoda A."/>
            <person name="Takaki Y."/>
            <person name="Nishi S."/>
            <person name="Hori S."/>
            <person name="Arai W."/>
            <person name="Tsubouchi T."/>
            <person name="Morono Y."/>
            <person name="Uchiyama I."/>
            <person name="Ito T."/>
            <person name="Fujiyama A."/>
            <person name="Inagaki F."/>
            <person name="Takami H."/>
        </authorList>
    </citation>
    <scope>NUCLEOTIDE SEQUENCE</scope>
    <source>
        <strain evidence="2">Expedition CK06-06</strain>
    </source>
</reference>
<organism evidence="2">
    <name type="scientific">marine sediment metagenome</name>
    <dbReference type="NCBI Taxonomy" id="412755"/>
    <lineage>
        <taxon>unclassified sequences</taxon>
        <taxon>metagenomes</taxon>
        <taxon>ecological metagenomes</taxon>
    </lineage>
</organism>